<dbReference type="AlphaFoldDB" id="A0AAW8RZE0"/>
<evidence type="ECO:0000259" key="1">
    <source>
        <dbReference type="Pfam" id="PF06114"/>
    </source>
</evidence>
<reference evidence="2" key="1">
    <citation type="submission" date="2023-03" db="EMBL/GenBank/DDBJ databases">
        <authorList>
            <person name="Shen W."/>
            <person name="Cai J."/>
        </authorList>
    </citation>
    <scope>NUCLEOTIDE SEQUENCE</scope>
    <source>
        <strain evidence="2">P33-2</strain>
    </source>
</reference>
<comment type="caution">
    <text evidence="2">The sequence shown here is derived from an EMBL/GenBank/DDBJ whole genome shotgun (WGS) entry which is preliminary data.</text>
</comment>
<name>A0AAW8RZE0_ENTAV</name>
<protein>
    <submittedName>
        <fullName evidence="2">ImmA/IrrE family metallo-endopeptidase</fullName>
    </submittedName>
</protein>
<feature type="domain" description="IrrE N-terminal-like" evidence="1">
    <location>
        <begin position="26"/>
        <end position="112"/>
    </location>
</feature>
<evidence type="ECO:0000313" key="3">
    <source>
        <dbReference type="Proteomes" id="UP001260773"/>
    </source>
</evidence>
<dbReference type="EMBL" id="JARPWH010000142">
    <property type="protein sequence ID" value="MDT2404860.1"/>
    <property type="molecule type" value="Genomic_DNA"/>
</dbReference>
<organism evidence="2 3">
    <name type="scientific">Enterococcus avium</name>
    <name type="common">Streptococcus avium</name>
    <dbReference type="NCBI Taxonomy" id="33945"/>
    <lineage>
        <taxon>Bacteria</taxon>
        <taxon>Bacillati</taxon>
        <taxon>Bacillota</taxon>
        <taxon>Bacilli</taxon>
        <taxon>Lactobacillales</taxon>
        <taxon>Enterococcaceae</taxon>
        <taxon>Enterococcus</taxon>
    </lineage>
</organism>
<dbReference type="RefSeq" id="WP_311865712.1">
    <property type="nucleotide sequence ID" value="NZ_JARPWH010000142.1"/>
</dbReference>
<dbReference type="InterPro" id="IPR010359">
    <property type="entry name" value="IrrE_HExxH"/>
</dbReference>
<dbReference type="Proteomes" id="UP001260773">
    <property type="component" value="Unassembled WGS sequence"/>
</dbReference>
<dbReference type="Pfam" id="PF06114">
    <property type="entry name" value="Peptidase_M78"/>
    <property type="match status" value="1"/>
</dbReference>
<dbReference type="Gene3D" id="1.10.10.2910">
    <property type="match status" value="1"/>
</dbReference>
<sequence length="159" mass="18609">MLKESIRKKAYSIIKKFKTTNPYELCEVLGVPIYYKDLGKNILGLRSNLNRAPMILLNSRNSDEVNEFVCIHELGHHCCNHKNNSDHLTKNNLRFIAQGDEYEANFFMVSILTYGINLAEYQTKQALLTDCKVPSWAERYVDWEYLEETADFDSFDSYY</sequence>
<gene>
    <name evidence="2" type="ORF">P7D43_21045</name>
</gene>
<accession>A0AAW8RZE0</accession>
<proteinExistence type="predicted"/>
<evidence type="ECO:0000313" key="2">
    <source>
        <dbReference type="EMBL" id="MDT2404860.1"/>
    </source>
</evidence>